<dbReference type="GO" id="GO:0051213">
    <property type="term" value="F:dioxygenase activity"/>
    <property type="evidence" value="ECO:0007669"/>
    <property type="project" value="UniProtKB-KW"/>
</dbReference>
<dbReference type="Pfam" id="PF05721">
    <property type="entry name" value="PhyH"/>
    <property type="match status" value="1"/>
</dbReference>
<dbReference type="OrthoDB" id="445007at2759"/>
<name>A0A8H6RY63_9PEZI</name>
<evidence type="ECO:0000313" key="1">
    <source>
        <dbReference type="EMBL" id="KAF7198351.1"/>
    </source>
</evidence>
<proteinExistence type="predicted"/>
<evidence type="ECO:0000313" key="2">
    <source>
        <dbReference type="Proteomes" id="UP000660729"/>
    </source>
</evidence>
<reference evidence="1" key="1">
    <citation type="submission" date="2020-04" db="EMBL/GenBank/DDBJ databases">
        <title>Draft genome resource of the tomato pathogen Pseudocercospora fuligena.</title>
        <authorList>
            <person name="Zaccaron A."/>
        </authorList>
    </citation>
    <scope>NUCLEOTIDE SEQUENCE</scope>
    <source>
        <strain evidence="1">PF001</strain>
    </source>
</reference>
<keyword evidence="1" id="KW-0560">Oxidoreductase</keyword>
<dbReference type="Gene3D" id="2.60.120.620">
    <property type="entry name" value="q2cbj1_9rhob like domain"/>
    <property type="match status" value="1"/>
</dbReference>
<dbReference type="Proteomes" id="UP000660729">
    <property type="component" value="Unassembled WGS sequence"/>
</dbReference>
<dbReference type="PANTHER" id="PTHR37563">
    <property type="entry name" value="PHYTANOYL-COA DIOXYGENASE FAMILY PROTEIN (AFU_ORTHOLOGUE AFUA_2G03330)"/>
    <property type="match status" value="1"/>
</dbReference>
<gene>
    <name evidence="1" type="ORF">HII31_00090</name>
</gene>
<accession>A0A8H6RY63</accession>
<dbReference type="SUPFAM" id="SSF51197">
    <property type="entry name" value="Clavaminate synthase-like"/>
    <property type="match status" value="1"/>
</dbReference>
<comment type="caution">
    <text evidence="1">The sequence shown here is derived from an EMBL/GenBank/DDBJ whole genome shotgun (WGS) entry which is preliminary data.</text>
</comment>
<dbReference type="PANTHER" id="PTHR37563:SF2">
    <property type="entry name" value="PHYTANOYL-COA DIOXYGENASE FAMILY PROTEIN (AFU_ORTHOLOGUE AFUA_2G03330)"/>
    <property type="match status" value="1"/>
</dbReference>
<sequence length="439" mass="48633">MADIPSSKAFVAQLEFKQNYNIDEQKKFDDDVRRAKAIIEERLPTLAELRGIVELTLGGPYKDQTRTAPPIFVDARSSSPKILDAVPEDARIDATFSMRPELIVGVFEGTTSYTDALFADIRRFPSSWPTGNPITAGRLIQLLAREVPYVLDPKKTWDPELLPKPTTDLEQVKRDVKEFVKDALSPEQLRIIKKAVLEQAAGEDKAGVGNSELPNTRVWNLINKGDEFIDLLNDPLIDELVPWYVGDDAILTSYSANIAKAGGKAQMLHRDQGSQGPPVWHMAYGIQIAYYLVDNTEEIGATRVIPKTHLGVHAPLNPFSIDGTIPASAPAGSALIFDSRLWHGTGINTQEDLVRPVILSYYIRPHLRTHEAIALHLHPDVEEKLPPRQRALLGFRQCGPLGNVNGPLCPTKTFVKRNGDPVGRMRAPSPYLSYENGSA</sequence>
<keyword evidence="1" id="KW-0223">Dioxygenase</keyword>
<dbReference type="InterPro" id="IPR008775">
    <property type="entry name" value="Phytyl_CoA_dOase-like"/>
</dbReference>
<dbReference type="AlphaFoldDB" id="A0A8H6RY63"/>
<keyword evidence="2" id="KW-1185">Reference proteome</keyword>
<organism evidence="1 2">
    <name type="scientific">Pseudocercospora fuligena</name>
    <dbReference type="NCBI Taxonomy" id="685502"/>
    <lineage>
        <taxon>Eukaryota</taxon>
        <taxon>Fungi</taxon>
        <taxon>Dikarya</taxon>
        <taxon>Ascomycota</taxon>
        <taxon>Pezizomycotina</taxon>
        <taxon>Dothideomycetes</taxon>
        <taxon>Dothideomycetidae</taxon>
        <taxon>Mycosphaerellales</taxon>
        <taxon>Mycosphaerellaceae</taxon>
        <taxon>Pseudocercospora</taxon>
    </lineage>
</organism>
<dbReference type="InterPro" id="IPR051961">
    <property type="entry name" value="Fungal_Metabolite_Diox"/>
</dbReference>
<protein>
    <submittedName>
        <fullName evidence="1">Dioxygenase</fullName>
    </submittedName>
</protein>
<dbReference type="EMBL" id="JABCIY010000001">
    <property type="protein sequence ID" value="KAF7198351.1"/>
    <property type="molecule type" value="Genomic_DNA"/>
</dbReference>